<evidence type="ECO:0000313" key="2">
    <source>
        <dbReference type="Proteomes" id="UP000539985"/>
    </source>
</evidence>
<dbReference type="EMBL" id="JACAQB010000008">
    <property type="protein sequence ID" value="NWB98032.1"/>
    <property type="molecule type" value="Genomic_DNA"/>
</dbReference>
<sequence>MESQLETVALFALKLAYETEGQSPILRDDPIMGEYQRDVFELLVRNCDIGAIQLKMKACVDVAMDAVGGTGKPLGRELQRLAADVIQVQTTEELNAPLIVLRDYLKDIQ</sequence>
<comment type="caution">
    <text evidence="1">The sequence shown here is derived from an EMBL/GenBank/DDBJ whole genome shotgun (WGS) entry which is preliminary data.</text>
</comment>
<name>A0A7Y7XDV9_9PSED</name>
<reference evidence="1 2" key="1">
    <citation type="submission" date="2020-04" db="EMBL/GenBank/DDBJ databases">
        <title>Molecular characterization of pseudomonads from Agaricus bisporus reveal novel blotch 2 pathogens in Western Europe.</title>
        <authorList>
            <person name="Taparia T."/>
            <person name="Krijger M."/>
            <person name="Haynes E."/>
            <person name="Elpinstone J.G."/>
            <person name="Noble R."/>
            <person name="Van Der Wolf J."/>
        </authorList>
    </citation>
    <scope>NUCLEOTIDE SEQUENCE [LARGE SCALE GENOMIC DNA]</scope>
    <source>
        <strain evidence="1 2">H7001</strain>
    </source>
</reference>
<protein>
    <submittedName>
        <fullName evidence="1">Uncharacterized protein</fullName>
    </submittedName>
</protein>
<evidence type="ECO:0000313" key="1">
    <source>
        <dbReference type="EMBL" id="NWB98032.1"/>
    </source>
</evidence>
<accession>A0A7Y7XDV9</accession>
<dbReference type="Proteomes" id="UP000539985">
    <property type="component" value="Unassembled WGS sequence"/>
</dbReference>
<proteinExistence type="predicted"/>
<dbReference type="RefSeq" id="WP_177103660.1">
    <property type="nucleotide sequence ID" value="NZ_JACAQB010000008.1"/>
</dbReference>
<organism evidence="1 2">
    <name type="scientific">Pseudomonas gingeri</name>
    <dbReference type="NCBI Taxonomy" id="117681"/>
    <lineage>
        <taxon>Bacteria</taxon>
        <taxon>Pseudomonadati</taxon>
        <taxon>Pseudomonadota</taxon>
        <taxon>Gammaproteobacteria</taxon>
        <taxon>Pseudomonadales</taxon>
        <taxon>Pseudomonadaceae</taxon>
        <taxon>Pseudomonas</taxon>
    </lineage>
</organism>
<dbReference type="AlphaFoldDB" id="A0A7Y7XDV9"/>
<gene>
    <name evidence="1" type="ORF">HX882_19220</name>
</gene>